<proteinExistence type="predicted"/>
<evidence type="ECO:0000313" key="1">
    <source>
        <dbReference type="EMBL" id="RKF56333.1"/>
    </source>
</evidence>
<accession>A0A420HG02</accession>
<dbReference type="Proteomes" id="UP000286134">
    <property type="component" value="Unassembled WGS sequence"/>
</dbReference>
<dbReference type="AlphaFoldDB" id="A0A420HG02"/>
<organism evidence="1 2">
    <name type="scientific">Erysiphe neolycopersici</name>
    <dbReference type="NCBI Taxonomy" id="212602"/>
    <lineage>
        <taxon>Eukaryota</taxon>
        <taxon>Fungi</taxon>
        <taxon>Dikarya</taxon>
        <taxon>Ascomycota</taxon>
        <taxon>Pezizomycotina</taxon>
        <taxon>Leotiomycetes</taxon>
        <taxon>Erysiphales</taxon>
        <taxon>Erysiphaceae</taxon>
        <taxon>Erysiphe</taxon>
    </lineage>
</organism>
<evidence type="ECO:0000313" key="2">
    <source>
        <dbReference type="Proteomes" id="UP000286134"/>
    </source>
</evidence>
<feature type="non-terminal residue" evidence="1">
    <location>
        <position position="44"/>
    </location>
</feature>
<gene>
    <name evidence="1" type="ORF">OnM2_082026</name>
</gene>
<dbReference type="EMBL" id="MCFK01008225">
    <property type="protein sequence ID" value="RKF56333.1"/>
    <property type="molecule type" value="Genomic_DNA"/>
</dbReference>
<reference evidence="1 2" key="1">
    <citation type="journal article" date="2018" name="BMC Genomics">
        <title>Comparative genome analyses reveal sequence features reflecting distinct modes of host-adaptation between dicot and monocot powdery mildew.</title>
        <authorList>
            <person name="Wu Y."/>
            <person name="Ma X."/>
            <person name="Pan Z."/>
            <person name="Kale S.D."/>
            <person name="Song Y."/>
            <person name="King H."/>
            <person name="Zhang Q."/>
            <person name="Presley C."/>
            <person name="Deng X."/>
            <person name="Wei C.I."/>
            <person name="Xiao S."/>
        </authorList>
    </citation>
    <scope>NUCLEOTIDE SEQUENCE [LARGE SCALE GENOMIC DNA]</scope>
    <source>
        <strain evidence="1">UMSG2</strain>
    </source>
</reference>
<keyword evidence="2" id="KW-1185">Reference proteome</keyword>
<name>A0A420HG02_9PEZI</name>
<sequence>MTDVNSRKLEEAIRIAHEIIVLKIQRPKFESQLSKQQWESPVKG</sequence>
<comment type="caution">
    <text evidence="1">The sequence shown here is derived from an EMBL/GenBank/DDBJ whole genome shotgun (WGS) entry which is preliminary data.</text>
</comment>
<protein>
    <submittedName>
        <fullName evidence="1">Uncharacterized protein</fullName>
    </submittedName>
</protein>